<feature type="region of interest" description="Disordered" evidence="1">
    <location>
        <begin position="464"/>
        <end position="507"/>
    </location>
</feature>
<dbReference type="SUPFAM" id="SSF53474">
    <property type="entry name" value="alpha/beta-Hydrolases"/>
    <property type="match status" value="1"/>
</dbReference>
<keyword evidence="3" id="KW-1185">Reference proteome</keyword>
<evidence type="ECO:0000313" key="2">
    <source>
        <dbReference type="EMBL" id="MDR7346007.1"/>
    </source>
</evidence>
<name>A0ABU2AXD7_9MICC</name>
<sequence length="507" mass="53256">MSANVTGGPTHWRANLDELGLGAARLQEATEQTMRLAGDAAAAGGLLAGVTIMTPQGPLIGANTVGISTGLIAMRAEVQALTTGVEYAVAGYLEAEAHISNLVDFAVTPTAVMLSILGLTTSLNVPNDMYEIAIRGANTYMWAPVEAAFTALDGTVPGAKLAMGHAIGWMFGLEESLWDVDPSQRTYGMLAHALQHAGLMRLAPYDVDNVTPQPAADGWQTRDSLGMDSSMQAMDLLQDYAQEADTVTIARIGQSDGSDAYAVMYPGTTPLGDDSGPLGALRDDAAFGATGVVEAIAADSAHVEEATLQILAQAGVPAGAKIIPMGYSQGGMHAMNVALSKKVTSKYEVSDALTVAAPTGHRSTDDLSTNFVHIEHQHDKVTALTGASNEARVNRTTVEVHGYPAEDVEAGVFGAEHNISVIDQQLATALDDPEVARATEIPFGNLEMKMGGPVAIQQFTLKRQQAPVPQHPFEAPRGPKRSGAGSPPVSIRPLDEWLTGTVRRQPF</sequence>
<protein>
    <submittedName>
        <fullName evidence="2">Uncharacterized protein</fullName>
    </submittedName>
</protein>
<evidence type="ECO:0000313" key="3">
    <source>
        <dbReference type="Proteomes" id="UP001183794"/>
    </source>
</evidence>
<accession>A0ABU2AXD7</accession>
<dbReference type="RefSeq" id="WP_310170397.1">
    <property type="nucleotide sequence ID" value="NZ_BAABHE010000002.1"/>
</dbReference>
<gene>
    <name evidence="2" type="ORF">J2S62_000264</name>
</gene>
<dbReference type="Proteomes" id="UP001183794">
    <property type="component" value="Unassembled WGS sequence"/>
</dbReference>
<reference evidence="2 3" key="1">
    <citation type="submission" date="2023-07" db="EMBL/GenBank/DDBJ databases">
        <title>Sequencing the genomes of 1000 actinobacteria strains.</title>
        <authorList>
            <person name="Klenk H.-P."/>
        </authorList>
    </citation>
    <scope>NUCLEOTIDE SEQUENCE [LARGE SCALE GENOMIC DNA]</scope>
    <source>
        <strain evidence="2 3">DSM 22966</strain>
    </source>
</reference>
<dbReference type="InterPro" id="IPR029058">
    <property type="entry name" value="AB_hydrolase_fold"/>
</dbReference>
<organism evidence="2 3">
    <name type="scientific">Enteractinococcus fodinae</name>
    <dbReference type="NCBI Taxonomy" id="684663"/>
    <lineage>
        <taxon>Bacteria</taxon>
        <taxon>Bacillati</taxon>
        <taxon>Actinomycetota</taxon>
        <taxon>Actinomycetes</taxon>
        <taxon>Micrococcales</taxon>
        <taxon>Micrococcaceae</taxon>
    </lineage>
</organism>
<proteinExistence type="predicted"/>
<evidence type="ECO:0000256" key="1">
    <source>
        <dbReference type="SAM" id="MobiDB-lite"/>
    </source>
</evidence>
<dbReference type="EMBL" id="JAVDYJ010000001">
    <property type="protein sequence ID" value="MDR7346007.1"/>
    <property type="molecule type" value="Genomic_DNA"/>
</dbReference>
<comment type="caution">
    <text evidence="2">The sequence shown here is derived from an EMBL/GenBank/DDBJ whole genome shotgun (WGS) entry which is preliminary data.</text>
</comment>